<dbReference type="Proteomes" id="UP001556098">
    <property type="component" value="Unassembled WGS sequence"/>
</dbReference>
<sequence length="58" mass="5915">MLRSLGRQVLLSLVVLSAVFAAGFLAGSSSSLSKMQAECMTAEGNWSGSFCTVAGASK</sequence>
<protein>
    <submittedName>
        <fullName evidence="1">Uncharacterized protein</fullName>
    </submittedName>
</protein>
<comment type="caution">
    <text evidence="1">The sequence shown here is derived from an EMBL/GenBank/DDBJ whole genome shotgun (WGS) entry which is preliminary data.</text>
</comment>
<reference evidence="1 2" key="1">
    <citation type="submission" date="2024-07" db="EMBL/GenBank/DDBJ databases">
        <title>Marimonas sp.nov., isolated from tidal-flat sediment.</title>
        <authorList>
            <person name="Jayan J.N."/>
            <person name="Lee S.S."/>
        </authorList>
    </citation>
    <scope>NUCLEOTIDE SEQUENCE [LARGE SCALE GENOMIC DNA]</scope>
    <source>
        <strain evidence="1 2">MJW-29</strain>
    </source>
</reference>
<dbReference type="EMBL" id="JBFNXX010000001">
    <property type="protein sequence ID" value="MEW9918375.1"/>
    <property type="molecule type" value="Genomic_DNA"/>
</dbReference>
<organism evidence="1 2">
    <name type="scientific">Sulfitobacter sediminis</name>
    <dbReference type="NCBI Taxonomy" id="3234186"/>
    <lineage>
        <taxon>Bacteria</taxon>
        <taxon>Pseudomonadati</taxon>
        <taxon>Pseudomonadota</taxon>
        <taxon>Alphaproteobacteria</taxon>
        <taxon>Rhodobacterales</taxon>
        <taxon>Roseobacteraceae</taxon>
        <taxon>Sulfitobacter</taxon>
    </lineage>
</organism>
<name>A0ABV3RHD9_9RHOB</name>
<evidence type="ECO:0000313" key="2">
    <source>
        <dbReference type="Proteomes" id="UP001556098"/>
    </source>
</evidence>
<gene>
    <name evidence="1" type="ORF">AB2B41_02070</name>
</gene>
<evidence type="ECO:0000313" key="1">
    <source>
        <dbReference type="EMBL" id="MEW9918375.1"/>
    </source>
</evidence>
<accession>A0ABV3RHD9</accession>
<proteinExistence type="predicted"/>
<keyword evidence="2" id="KW-1185">Reference proteome</keyword>